<proteinExistence type="predicted"/>
<evidence type="ECO:0000313" key="2">
    <source>
        <dbReference type="Proteomes" id="UP001203665"/>
    </source>
</evidence>
<name>A0ABT0XIY3_9BACI</name>
<dbReference type="SUPFAM" id="SSF52540">
    <property type="entry name" value="P-loop containing nucleoside triphosphate hydrolases"/>
    <property type="match status" value="1"/>
</dbReference>
<dbReference type="EMBL" id="JAMQJY010000001">
    <property type="protein sequence ID" value="MCM2675871.1"/>
    <property type="molecule type" value="Genomic_DNA"/>
</dbReference>
<comment type="caution">
    <text evidence="1">The sequence shown here is derived from an EMBL/GenBank/DDBJ whole genome shotgun (WGS) entry which is preliminary data.</text>
</comment>
<sequence>MEKKSKNILRAWWLTELLQMPTIDDKDSSMRHIQREGLSKLPWEEKQEDKGEGYYVFIGLTPLKSMMEFIRDAFRSQEEFHQYTNEKTFLALIKVGADGSYERGSLQIPYISGILGELGKSQNLYDSYHTTFQNMHNDLQIVFNENFGKGSISLDVIQYMLETLIQSMNYPESLIVNKQKGYLFECVVKKLKKNEMPYFMNSFYSKDIEKVLSNGLGKGALKQYVKGTDVKTDIDENRVLLTKWLDPKYISPVRWPSPDHHLLTTMQQVAVNVILHDEQFLHSVNGPPGTGKTTLLKDLFAANIYNRAKAMSAFKKPYDAFKPIKSETESRKGFRPHESIAKYGMVVSSSK</sequence>
<dbReference type="Gene3D" id="3.40.50.300">
    <property type="entry name" value="P-loop containing nucleotide triphosphate hydrolases"/>
    <property type="match status" value="1"/>
</dbReference>
<evidence type="ECO:0000313" key="1">
    <source>
        <dbReference type="EMBL" id="MCM2675871.1"/>
    </source>
</evidence>
<evidence type="ECO:0008006" key="3">
    <source>
        <dbReference type="Google" id="ProtNLM"/>
    </source>
</evidence>
<dbReference type="InterPro" id="IPR027417">
    <property type="entry name" value="P-loop_NTPase"/>
</dbReference>
<dbReference type="RefSeq" id="WP_251607201.1">
    <property type="nucleotide sequence ID" value="NZ_JAMQJY010000001.1"/>
</dbReference>
<keyword evidence="2" id="KW-1185">Reference proteome</keyword>
<organism evidence="1 2">
    <name type="scientific">Alkalicoccobacillus plakortidis</name>
    <dbReference type="NCBI Taxonomy" id="444060"/>
    <lineage>
        <taxon>Bacteria</taxon>
        <taxon>Bacillati</taxon>
        <taxon>Bacillota</taxon>
        <taxon>Bacilli</taxon>
        <taxon>Bacillales</taxon>
        <taxon>Bacillaceae</taxon>
        <taxon>Alkalicoccobacillus</taxon>
    </lineage>
</organism>
<reference evidence="1" key="1">
    <citation type="submission" date="2022-06" db="EMBL/GenBank/DDBJ databases">
        <title>Alkalicoccobacillus porphyridii sp. nov., isolated from a marine red alga, Porphyridium purpureum and reclassification of Shouchella plakortidis and Shouchella gibsonii as Alkalicoccobacillus plakortidis comb. nov. and Alkalicoccobacillus gibsonii comb. nov.</title>
        <authorList>
            <person name="Kim K.H."/>
            <person name="Lee J.K."/>
            <person name="Han D.M."/>
            <person name="Baek J.H."/>
            <person name="Jeon C.O."/>
        </authorList>
    </citation>
    <scope>NUCLEOTIDE SEQUENCE</scope>
    <source>
        <strain evidence="1">DSM 19153</strain>
    </source>
</reference>
<accession>A0ABT0XIY3</accession>
<gene>
    <name evidence="1" type="ORF">NDM98_10450</name>
</gene>
<dbReference type="Proteomes" id="UP001203665">
    <property type="component" value="Unassembled WGS sequence"/>
</dbReference>
<protein>
    <recommendedName>
        <fullName evidence="3">AAA domain-containing protein</fullName>
    </recommendedName>
</protein>